<organism evidence="2 3">
    <name type="scientific">Massariosphaeria phaeospora</name>
    <dbReference type="NCBI Taxonomy" id="100035"/>
    <lineage>
        <taxon>Eukaryota</taxon>
        <taxon>Fungi</taxon>
        <taxon>Dikarya</taxon>
        <taxon>Ascomycota</taxon>
        <taxon>Pezizomycotina</taxon>
        <taxon>Dothideomycetes</taxon>
        <taxon>Pleosporomycetidae</taxon>
        <taxon>Pleosporales</taxon>
        <taxon>Pleosporales incertae sedis</taxon>
        <taxon>Massariosphaeria</taxon>
    </lineage>
</organism>
<keyword evidence="1" id="KW-1133">Transmembrane helix</keyword>
<keyword evidence="3" id="KW-1185">Reference proteome</keyword>
<sequence>MALFHTVLKFLLAGIALYIFALFASPYHPSIVQNVFKSFEAIISVAVIVTYVGFSATVFAVGFITAFLEVLDTQLAIQLALSAVVLLYLDV</sequence>
<evidence type="ECO:0000256" key="1">
    <source>
        <dbReference type="SAM" id="Phobius"/>
    </source>
</evidence>
<feature type="transmembrane region" description="Helical" evidence="1">
    <location>
        <begin position="6"/>
        <end position="27"/>
    </location>
</feature>
<dbReference type="Proteomes" id="UP000481861">
    <property type="component" value="Unassembled WGS sequence"/>
</dbReference>
<name>A0A7C8MXZ0_9PLEO</name>
<proteinExistence type="predicted"/>
<keyword evidence="1" id="KW-0472">Membrane</keyword>
<feature type="transmembrane region" description="Helical" evidence="1">
    <location>
        <begin position="39"/>
        <end position="67"/>
    </location>
</feature>
<evidence type="ECO:0000313" key="2">
    <source>
        <dbReference type="EMBL" id="KAF2877725.1"/>
    </source>
</evidence>
<reference evidence="2 3" key="1">
    <citation type="submission" date="2020-01" db="EMBL/GenBank/DDBJ databases">
        <authorList>
            <consortium name="DOE Joint Genome Institute"/>
            <person name="Haridas S."/>
            <person name="Albert R."/>
            <person name="Binder M."/>
            <person name="Bloem J."/>
            <person name="Labutti K."/>
            <person name="Salamov A."/>
            <person name="Andreopoulos B."/>
            <person name="Baker S.E."/>
            <person name="Barry K."/>
            <person name="Bills G."/>
            <person name="Bluhm B.H."/>
            <person name="Cannon C."/>
            <person name="Castanera R."/>
            <person name="Culley D.E."/>
            <person name="Daum C."/>
            <person name="Ezra D."/>
            <person name="Gonzalez J.B."/>
            <person name="Henrissat B."/>
            <person name="Kuo A."/>
            <person name="Liang C."/>
            <person name="Lipzen A."/>
            <person name="Lutzoni F."/>
            <person name="Magnuson J."/>
            <person name="Mondo S."/>
            <person name="Nolan M."/>
            <person name="Ohm R."/>
            <person name="Pangilinan J."/>
            <person name="Park H.-J.H."/>
            <person name="Ramirez L."/>
            <person name="Alfaro M."/>
            <person name="Sun H."/>
            <person name="Tritt A."/>
            <person name="Yoshinaga Y."/>
            <person name="Zwiers L.-H.L."/>
            <person name="Turgeon B.G."/>
            <person name="Goodwin S.B."/>
            <person name="Spatafora J.W."/>
            <person name="Crous P.W."/>
            <person name="Grigoriev I.V."/>
        </authorList>
    </citation>
    <scope>NUCLEOTIDE SEQUENCE [LARGE SCALE GENOMIC DNA]</scope>
    <source>
        <strain evidence="2 3">CBS 611.86</strain>
    </source>
</reference>
<protein>
    <submittedName>
        <fullName evidence="2">Uncharacterized protein</fullName>
    </submittedName>
</protein>
<dbReference type="AlphaFoldDB" id="A0A7C8MXZ0"/>
<keyword evidence="1" id="KW-0812">Transmembrane</keyword>
<gene>
    <name evidence="2" type="ORF">BDV95DRAFT_559912</name>
</gene>
<accession>A0A7C8MXZ0</accession>
<dbReference type="EMBL" id="JAADJZ010000002">
    <property type="protein sequence ID" value="KAF2877725.1"/>
    <property type="molecule type" value="Genomic_DNA"/>
</dbReference>
<comment type="caution">
    <text evidence="2">The sequence shown here is derived from an EMBL/GenBank/DDBJ whole genome shotgun (WGS) entry which is preliminary data.</text>
</comment>
<evidence type="ECO:0000313" key="3">
    <source>
        <dbReference type="Proteomes" id="UP000481861"/>
    </source>
</evidence>